<feature type="non-terminal residue" evidence="3">
    <location>
        <position position="1"/>
    </location>
</feature>
<evidence type="ECO:0000256" key="1">
    <source>
        <dbReference type="SAM" id="MobiDB-lite"/>
    </source>
</evidence>
<evidence type="ECO:0000313" key="3">
    <source>
        <dbReference type="EMBL" id="PFQ32134.1"/>
    </source>
</evidence>
<dbReference type="GO" id="GO:0004803">
    <property type="term" value="F:transposase activity"/>
    <property type="evidence" value="ECO:0007669"/>
    <property type="project" value="InterPro"/>
</dbReference>
<feature type="non-terminal residue" evidence="3">
    <location>
        <position position="85"/>
    </location>
</feature>
<feature type="domain" description="Transposase IS4-like" evidence="2">
    <location>
        <begin position="5"/>
        <end position="78"/>
    </location>
</feature>
<dbReference type="InterPro" id="IPR002559">
    <property type="entry name" value="Transposase_11"/>
</dbReference>
<dbReference type="EMBL" id="NVAP01000132">
    <property type="protein sequence ID" value="PFQ32134.1"/>
    <property type="molecule type" value="Genomic_DNA"/>
</dbReference>
<comment type="caution">
    <text evidence="3">The sequence shown here is derived from an EMBL/GenBank/DDBJ whole genome shotgun (WGS) entry which is preliminary data.</text>
</comment>
<feature type="compositionally biased region" description="Basic and acidic residues" evidence="1">
    <location>
        <begin position="73"/>
        <end position="85"/>
    </location>
</feature>
<protein>
    <submittedName>
        <fullName evidence="3">IS5/IS1182 family transposase</fullName>
    </submittedName>
</protein>
<reference evidence="3 4" key="1">
    <citation type="submission" date="2017-09" db="EMBL/GenBank/DDBJ databases">
        <title>Large-scale bioinformatics analysis of Bacillus genomes uncovers conserved roles of natural products in bacterial physiology.</title>
        <authorList>
            <consortium name="Agbiome Team Llc"/>
            <person name="Bleich R.M."/>
            <person name="Grubbs K.J."/>
            <person name="Santa Maria K.C."/>
            <person name="Allen S.E."/>
            <person name="Farag S."/>
            <person name="Shank E.A."/>
            <person name="Bowers A."/>
        </authorList>
    </citation>
    <scope>NUCLEOTIDE SEQUENCE [LARGE SCALE GENOMIC DNA]</scope>
    <source>
        <strain evidence="3 4">AFS070861</strain>
    </source>
</reference>
<dbReference type="AlphaFoldDB" id="A0A2B2KHX7"/>
<evidence type="ECO:0000259" key="2">
    <source>
        <dbReference type="Pfam" id="PF01609"/>
    </source>
</evidence>
<gene>
    <name evidence="3" type="ORF">COK05_30815</name>
</gene>
<dbReference type="RefSeq" id="WP_141539332.1">
    <property type="nucleotide sequence ID" value="NZ_NVAP01000132.1"/>
</dbReference>
<proteinExistence type="predicted"/>
<dbReference type="Pfam" id="PF01609">
    <property type="entry name" value="DDE_Tnp_1"/>
    <property type="match status" value="1"/>
</dbReference>
<feature type="region of interest" description="Disordered" evidence="1">
    <location>
        <begin position="65"/>
        <end position="85"/>
    </location>
</feature>
<dbReference type="GO" id="GO:0003677">
    <property type="term" value="F:DNA binding"/>
    <property type="evidence" value="ECO:0007669"/>
    <property type="project" value="InterPro"/>
</dbReference>
<evidence type="ECO:0000313" key="4">
    <source>
        <dbReference type="Proteomes" id="UP000224386"/>
    </source>
</evidence>
<organism evidence="3 4">
    <name type="scientific">Bacillus cereus</name>
    <dbReference type="NCBI Taxonomy" id="1396"/>
    <lineage>
        <taxon>Bacteria</taxon>
        <taxon>Bacillati</taxon>
        <taxon>Bacillota</taxon>
        <taxon>Bacilli</taxon>
        <taxon>Bacillales</taxon>
        <taxon>Bacillaceae</taxon>
        <taxon>Bacillus</taxon>
        <taxon>Bacillus cereus group</taxon>
    </lineage>
</organism>
<sequence length="85" mass="9564">GLNPKIHLVVDANGNPLKFMITGGEVSDFTEAVDLITGVKAEHLIADKGYDSDEIVRFAKKQGMNPVIPPRKNRNEQREYDKHLY</sequence>
<dbReference type="Proteomes" id="UP000224386">
    <property type="component" value="Unassembled WGS sequence"/>
</dbReference>
<dbReference type="GO" id="GO:0006313">
    <property type="term" value="P:DNA transposition"/>
    <property type="evidence" value="ECO:0007669"/>
    <property type="project" value="InterPro"/>
</dbReference>
<name>A0A2B2KHX7_BACCE</name>
<accession>A0A2B2KHX7</accession>